<comment type="function">
    <text evidence="12">Catalyzes the attachment of serine to tRNA(Ser). Is also able to aminoacylate tRNA(Sec) with serine, to form the misacylated tRNA L-seryl-tRNA(Sec), which will be further converted into selenocysteinyl-tRNA(Sec).</text>
</comment>
<keyword evidence="7 12" id="KW-0067">ATP-binding</keyword>
<dbReference type="InterPro" id="IPR002314">
    <property type="entry name" value="aa-tRNA-synt_IIb"/>
</dbReference>
<evidence type="ECO:0000256" key="11">
    <source>
        <dbReference type="ARBA" id="ARBA00048823"/>
    </source>
</evidence>
<dbReference type="GO" id="GO:0005737">
    <property type="term" value="C:cytoplasm"/>
    <property type="evidence" value="ECO:0007669"/>
    <property type="project" value="UniProtKB-SubCell"/>
</dbReference>
<dbReference type="InterPro" id="IPR045864">
    <property type="entry name" value="aa-tRNA-synth_II/BPL/LPL"/>
</dbReference>
<feature type="binding site" evidence="12 14">
    <location>
        <begin position="350"/>
        <end position="353"/>
    </location>
    <ligand>
        <name>ATP</name>
        <dbReference type="ChEBI" id="CHEBI:30616"/>
    </ligand>
</feature>
<evidence type="ECO:0000256" key="6">
    <source>
        <dbReference type="ARBA" id="ARBA00022741"/>
    </source>
</evidence>
<name>A0A512M788_9BACT</name>
<evidence type="ECO:0000256" key="10">
    <source>
        <dbReference type="ARBA" id="ARBA00047929"/>
    </source>
</evidence>
<dbReference type="GO" id="GO:0004828">
    <property type="term" value="F:serine-tRNA ligase activity"/>
    <property type="evidence" value="ECO:0007669"/>
    <property type="project" value="UniProtKB-UniRule"/>
</dbReference>
<evidence type="ECO:0000256" key="1">
    <source>
        <dbReference type="ARBA" id="ARBA00004496"/>
    </source>
</evidence>
<dbReference type="Pfam" id="PF00587">
    <property type="entry name" value="tRNA-synt_2b"/>
    <property type="match status" value="1"/>
</dbReference>
<comment type="caution">
    <text evidence="12">Lacks conserved residue(s) required for the propagation of feature annotation.</text>
</comment>
<dbReference type="Pfam" id="PF02403">
    <property type="entry name" value="Seryl_tRNA_N"/>
    <property type="match status" value="1"/>
</dbReference>
<evidence type="ECO:0000256" key="7">
    <source>
        <dbReference type="ARBA" id="ARBA00022840"/>
    </source>
</evidence>
<feature type="binding site" evidence="13">
    <location>
        <position position="263"/>
    </location>
    <ligand>
        <name>L-serine</name>
        <dbReference type="ChEBI" id="CHEBI:33384"/>
    </ligand>
</feature>
<keyword evidence="5 12" id="KW-0436">Ligase</keyword>
<evidence type="ECO:0000256" key="3">
    <source>
        <dbReference type="ARBA" id="ARBA00010728"/>
    </source>
</evidence>
<comment type="catalytic activity">
    <reaction evidence="10 12">
        <text>tRNA(Sec) + L-serine + ATP = L-seryl-tRNA(Sec) + AMP + diphosphate + H(+)</text>
        <dbReference type="Rhea" id="RHEA:42580"/>
        <dbReference type="Rhea" id="RHEA-COMP:9742"/>
        <dbReference type="Rhea" id="RHEA-COMP:10128"/>
        <dbReference type="ChEBI" id="CHEBI:15378"/>
        <dbReference type="ChEBI" id="CHEBI:30616"/>
        <dbReference type="ChEBI" id="CHEBI:33019"/>
        <dbReference type="ChEBI" id="CHEBI:33384"/>
        <dbReference type="ChEBI" id="CHEBI:78442"/>
        <dbReference type="ChEBI" id="CHEBI:78533"/>
        <dbReference type="ChEBI" id="CHEBI:456215"/>
        <dbReference type="EC" id="6.1.1.11"/>
    </reaction>
</comment>
<feature type="binding site" evidence="13">
    <location>
        <position position="232"/>
    </location>
    <ligand>
        <name>L-serine</name>
        <dbReference type="ChEBI" id="CHEBI:33384"/>
    </ligand>
</feature>
<dbReference type="OrthoDB" id="9804647at2"/>
<evidence type="ECO:0000313" key="17">
    <source>
        <dbReference type="Proteomes" id="UP000321577"/>
    </source>
</evidence>
<comment type="similarity">
    <text evidence="3 12">Belongs to the class-II aminoacyl-tRNA synthetase family. Type-1 seryl-tRNA synthetase subfamily.</text>
</comment>
<keyword evidence="6 12" id="KW-0547">Nucleotide-binding</keyword>
<evidence type="ECO:0000256" key="9">
    <source>
        <dbReference type="ARBA" id="ARBA00023146"/>
    </source>
</evidence>
<dbReference type="InterPro" id="IPR042103">
    <property type="entry name" value="SerRS_1_N_sf"/>
</dbReference>
<organism evidence="16 17">
    <name type="scientific">Brevifollis gellanilyticus</name>
    <dbReference type="NCBI Taxonomy" id="748831"/>
    <lineage>
        <taxon>Bacteria</taxon>
        <taxon>Pseudomonadati</taxon>
        <taxon>Verrucomicrobiota</taxon>
        <taxon>Verrucomicrobiia</taxon>
        <taxon>Verrucomicrobiales</taxon>
        <taxon>Verrucomicrobiaceae</taxon>
    </lineage>
</organism>
<comment type="caution">
    <text evidence="16">The sequence shown here is derived from an EMBL/GenBank/DDBJ whole genome shotgun (WGS) entry which is preliminary data.</text>
</comment>
<dbReference type="EMBL" id="BKAG01000010">
    <property type="protein sequence ID" value="GEP42583.1"/>
    <property type="molecule type" value="Genomic_DNA"/>
</dbReference>
<feature type="binding site" evidence="12 14">
    <location>
        <begin position="263"/>
        <end position="265"/>
    </location>
    <ligand>
        <name>ATP</name>
        <dbReference type="ChEBI" id="CHEBI:30616"/>
    </ligand>
</feature>
<feature type="binding site" evidence="13">
    <location>
        <position position="383"/>
    </location>
    <ligand>
        <name>L-serine</name>
        <dbReference type="ChEBI" id="CHEBI:33384"/>
    </ligand>
</feature>
<dbReference type="GO" id="GO:0006434">
    <property type="term" value="P:seryl-tRNA aminoacylation"/>
    <property type="evidence" value="ECO:0007669"/>
    <property type="project" value="UniProtKB-UniRule"/>
</dbReference>
<dbReference type="Gene3D" id="1.10.287.40">
    <property type="entry name" value="Serine-tRNA synthetase, tRNA binding domain"/>
    <property type="match status" value="1"/>
</dbReference>
<dbReference type="GO" id="GO:0016260">
    <property type="term" value="P:selenocysteine biosynthetic process"/>
    <property type="evidence" value="ECO:0007669"/>
    <property type="project" value="UniProtKB-UniRule"/>
</dbReference>
<gene>
    <name evidence="12 16" type="primary">serS</name>
    <name evidence="16" type="ORF">BGE01nite_18740</name>
</gene>
<feature type="domain" description="Aminoacyl-transfer RNA synthetases class-II family profile" evidence="15">
    <location>
        <begin position="140"/>
        <end position="410"/>
    </location>
</feature>
<dbReference type="RefSeq" id="WP_146850177.1">
    <property type="nucleotide sequence ID" value="NZ_BKAG01000010.1"/>
</dbReference>
<dbReference type="InterPro" id="IPR006195">
    <property type="entry name" value="aa-tRNA-synth_II"/>
</dbReference>
<dbReference type="CDD" id="cd00770">
    <property type="entry name" value="SerRS_core"/>
    <property type="match status" value="1"/>
</dbReference>
<feature type="binding site" evidence="12">
    <location>
        <begin position="232"/>
        <end position="234"/>
    </location>
    <ligand>
        <name>L-serine</name>
        <dbReference type="ChEBI" id="CHEBI:33384"/>
    </ligand>
</feature>
<dbReference type="AlphaFoldDB" id="A0A512M788"/>
<sequence>MLDIRLLRENPDSVKARLANRGGDHSALVDEVLSIDTARRSAETERQKLQGDRNRLSKEIGMGKKNGQDTSAIEAEVRGINARIEEIGREADEADTRQRDIMLGIPNLPHEACPVGHSAEENPEVRVWGEAPKYDFQPKDHTALGQSLGILDFEAGTKITGSAFAVYRGAGARLERSLINFLLDLHSTQHGYTEVNVPHLVRPECLVGTGQLPKFGDQVYHSPTDDLYLIPTAEVPVTNLHREEIVKLEQLPIQYVGYTPCFRREAGSAGLGTRGLIRMHQFDKVELVKITTPETSMDELEKLTANAEKVLQILGLHYRVIELCTGDIGFGSAKTYDIEVWAPGQGSYLEVSSCSNFGDYQARRMALRYKDEDGKNRFCHTLNGSGTALARLFVALVETYQQADGTIAIPEPLRPYFGSAQIG</sequence>
<keyword evidence="9 12" id="KW-0030">Aminoacyl-tRNA synthetase</keyword>
<keyword evidence="4 12" id="KW-0963">Cytoplasm</keyword>
<keyword evidence="8 12" id="KW-0648">Protein biosynthesis</keyword>
<comment type="catalytic activity">
    <reaction evidence="11 12">
        <text>tRNA(Ser) + L-serine + ATP = L-seryl-tRNA(Ser) + AMP + diphosphate + H(+)</text>
        <dbReference type="Rhea" id="RHEA:12292"/>
        <dbReference type="Rhea" id="RHEA-COMP:9669"/>
        <dbReference type="Rhea" id="RHEA-COMP:9703"/>
        <dbReference type="ChEBI" id="CHEBI:15378"/>
        <dbReference type="ChEBI" id="CHEBI:30616"/>
        <dbReference type="ChEBI" id="CHEBI:33019"/>
        <dbReference type="ChEBI" id="CHEBI:33384"/>
        <dbReference type="ChEBI" id="CHEBI:78442"/>
        <dbReference type="ChEBI" id="CHEBI:78533"/>
        <dbReference type="ChEBI" id="CHEBI:456215"/>
        <dbReference type="EC" id="6.1.1.11"/>
    </reaction>
</comment>
<keyword evidence="17" id="KW-1185">Reference proteome</keyword>
<evidence type="ECO:0000313" key="16">
    <source>
        <dbReference type="EMBL" id="GEP42583.1"/>
    </source>
</evidence>
<evidence type="ECO:0000256" key="2">
    <source>
        <dbReference type="ARBA" id="ARBA00005045"/>
    </source>
</evidence>
<dbReference type="NCBIfam" id="TIGR00414">
    <property type="entry name" value="serS"/>
    <property type="match status" value="1"/>
</dbReference>
<comment type="domain">
    <text evidence="12">Consists of two distinct domains, a catalytic core and a N-terminal extension that is involved in tRNA binding.</text>
</comment>
<evidence type="ECO:0000256" key="4">
    <source>
        <dbReference type="ARBA" id="ARBA00022490"/>
    </source>
</evidence>
<proteinExistence type="inferred from homology"/>
<evidence type="ECO:0000256" key="13">
    <source>
        <dbReference type="PIRSR" id="PIRSR001529-1"/>
    </source>
</evidence>
<dbReference type="GO" id="GO:0005524">
    <property type="term" value="F:ATP binding"/>
    <property type="evidence" value="ECO:0007669"/>
    <property type="project" value="UniProtKB-UniRule"/>
</dbReference>
<dbReference type="InterPro" id="IPR002317">
    <property type="entry name" value="Ser-tRNA-ligase_type_1"/>
</dbReference>
<dbReference type="SUPFAM" id="SSF46589">
    <property type="entry name" value="tRNA-binding arm"/>
    <property type="match status" value="1"/>
</dbReference>
<dbReference type="HAMAP" id="MF_00176">
    <property type="entry name" value="Ser_tRNA_synth_type1"/>
    <property type="match status" value="1"/>
</dbReference>
<dbReference type="InterPro" id="IPR010978">
    <property type="entry name" value="tRNA-bd_arm"/>
</dbReference>
<dbReference type="PIRSF" id="PIRSF001529">
    <property type="entry name" value="Ser-tRNA-synth_IIa"/>
    <property type="match status" value="1"/>
</dbReference>
<dbReference type="InterPro" id="IPR015866">
    <property type="entry name" value="Ser-tRNA-synth_1_N"/>
</dbReference>
<accession>A0A512M788</accession>
<evidence type="ECO:0000256" key="5">
    <source>
        <dbReference type="ARBA" id="ARBA00022598"/>
    </source>
</evidence>
<evidence type="ECO:0000256" key="14">
    <source>
        <dbReference type="PIRSR" id="PIRSR001529-2"/>
    </source>
</evidence>
<dbReference type="PANTHER" id="PTHR43697">
    <property type="entry name" value="SERYL-TRNA SYNTHETASE"/>
    <property type="match status" value="1"/>
</dbReference>
<evidence type="ECO:0000259" key="15">
    <source>
        <dbReference type="PROSITE" id="PS50862"/>
    </source>
</evidence>
<dbReference type="Proteomes" id="UP000321577">
    <property type="component" value="Unassembled WGS sequence"/>
</dbReference>
<dbReference type="InterPro" id="IPR033729">
    <property type="entry name" value="SerRS_core"/>
</dbReference>
<dbReference type="PANTHER" id="PTHR43697:SF1">
    <property type="entry name" value="SERINE--TRNA LIGASE"/>
    <property type="match status" value="1"/>
</dbReference>
<protein>
    <recommendedName>
        <fullName evidence="12">Serine--tRNA ligase</fullName>
        <ecNumber evidence="12">6.1.1.11</ecNumber>
    </recommendedName>
    <alternativeName>
        <fullName evidence="12">Seryl-tRNA synthetase</fullName>
        <shortName evidence="12">SerRS</shortName>
    </alternativeName>
    <alternativeName>
        <fullName evidence="12">Seryl-tRNA(Ser/Sec) synthetase</fullName>
    </alternativeName>
</protein>
<comment type="subcellular location">
    <subcellularLocation>
        <location evidence="1 12">Cytoplasm</location>
    </subcellularLocation>
</comment>
<feature type="binding site" evidence="12 13">
    <location>
        <position position="286"/>
    </location>
    <ligand>
        <name>L-serine</name>
        <dbReference type="ChEBI" id="CHEBI:33384"/>
    </ligand>
</feature>
<reference evidence="16 17" key="1">
    <citation type="submission" date="2019-07" db="EMBL/GenBank/DDBJ databases">
        <title>Whole genome shotgun sequence of Brevifollis gellanilyticus NBRC 108608.</title>
        <authorList>
            <person name="Hosoyama A."/>
            <person name="Uohara A."/>
            <person name="Ohji S."/>
            <person name="Ichikawa N."/>
        </authorList>
    </citation>
    <scope>NUCLEOTIDE SEQUENCE [LARGE SCALE GENOMIC DNA]</scope>
    <source>
        <strain evidence="16 17">NBRC 108608</strain>
    </source>
</reference>
<dbReference type="UniPathway" id="UPA00906">
    <property type="reaction ID" value="UER00895"/>
</dbReference>
<comment type="subunit">
    <text evidence="12">Homodimer. The tRNA molecule binds across the dimer.</text>
</comment>
<dbReference type="PRINTS" id="PR00981">
    <property type="entry name" value="TRNASYNTHSER"/>
</dbReference>
<comment type="pathway">
    <text evidence="2 12">Aminoacyl-tRNA biosynthesis; selenocysteinyl-tRNA(Sec) biosynthesis; L-seryl-tRNA(Sec) from L-serine and tRNA(Sec): step 1/1.</text>
</comment>
<evidence type="ECO:0000256" key="12">
    <source>
        <dbReference type="HAMAP-Rule" id="MF_00176"/>
    </source>
</evidence>
<dbReference type="PROSITE" id="PS50862">
    <property type="entry name" value="AA_TRNA_LIGASE_II"/>
    <property type="match status" value="1"/>
</dbReference>
<dbReference type="SUPFAM" id="SSF55681">
    <property type="entry name" value="Class II aaRS and biotin synthetases"/>
    <property type="match status" value="1"/>
</dbReference>
<dbReference type="Gene3D" id="3.30.930.10">
    <property type="entry name" value="Bira Bifunctional Protein, Domain 2"/>
    <property type="match status" value="1"/>
</dbReference>
<dbReference type="EC" id="6.1.1.11" evidence="12"/>
<feature type="binding site" evidence="12">
    <location>
        <position position="385"/>
    </location>
    <ligand>
        <name>L-serine</name>
        <dbReference type="ChEBI" id="CHEBI:33384"/>
    </ligand>
</feature>
<evidence type="ECO:0000256" key="8">
    <source>
        <dbReference type="ARBA" id="ARBA00022917"/>
    </source>
</evidence>